<dbReference type="Pfam" id="PF00072">
    <property type="entry name" value="Response_reg"/>
    <property type="match status" value="1"/>
</dbReference>
<accession>A0A955LVH4</accession>
<proteinExistence type="predicted"/>
<dbReference type="Pfam" id="PF00486">
    <property type="entry name" value="Trans_reg_C"/>
    <property type="match status" value="1"/>
</dbReference>
<dbReference type="Gene3D" id="6.10.250.690">
    <property type="match status" value="1"/>
</dbReference>
<evidence type="ECO:0000256" key="4">
    <source>
        <dbReference type="ARBA" id="ARBA00023125"/>
    </source>
</evidence>
<dbReference type="PANTHER" id="PTHR48111">
    <property type="entry name" value="REGULATOR OF RPOS"/>
    <property type="match status" value="1"/>
</dbReference>
<evidence type="ECO:0000256" key="6">
    <source>
        <dbReference type="PROSITE-ProRule" id="PRU00169"/>
    </source>
</evidence>
<keyword evidence="3" id="KW-0805">Transcription regulation</keyword>
<dbReference type="Proteomes" id="UP000699691">
    <property type="component" value="Unassembled WGS sequence"/>
</dbReference>
<name>A0A955LVH4_UNCKA</name>
<dbReference type="SMART" id="SM00862">
    <property type="entry name" value="Trans_reg_C"/>
    <property type="match status" value="1"/>
</dbReference>
<dbReference type="Gene3D" id="3.40.50.2300">
    <property type="match status" value="1"/>
</dbReference>
<feature type="DNA-binding region" description="OmpR/PhoB-type" evidence="7">
    <location>
        <begin position="124"/>
        <end position="223"/>
    </location>
</feature>
<feature type="modified residue" description="4-aspartylphosphate" evidence="6">
    <location>
        <position position="53"/>
    </location>
</feature>
<evidence type="ECO:0000256" key="3">
    <source>
        <dbReference type="ARBA" id="ARBA00023015"/>
    </source>
</evidence>
<dbReference type="EMBL" id="JAGQKY010000008">
    <property type="protein sequence ID" value="MCA9397263.1"/>
    <property type="molecule type" value="Genomic_DNA"/>
</dbReference>
<dbReference type="CDD" id="cd17574">
    <property type="entry name" value="REC_OmpR"/>
    <property type="match status" value="1"/>
</dbReference>
<dbReference type="InterPro" id="IPR011006">
    <property type="entry name" value="CheY-like_superfamily"/>
</dbReference>
<dbReference type="AlphaFoldDB" id="A0A955LVH4"/>
<feature type="domain" description="OmpR/PhoB-type" evidence="9">
    <location>
        <begin position="124"/>
        <end position="223"/>
    </location>
</feature>
<dbReference type="PANTHER" id="PTHR48111:SF22">
    <property type="entry name" value="REGULATOR OF RPOS"/>
    <property type="match status" value="1"/>
</dbReference>
<evidence type="ECO:0000256" key="5">
    <source>
        <dbReference type="ARBA" id="ARBA00023163"/>
    </source>
</evidence>
<evidence type="ECO:0000313" key="11">
    <source>
        <dbReference type="Proteomes" id="UP000699691"/>
    </source>
</evidence>
<protein>
    <submittedName>
        <fullName evidence="10">Response regulator transcription factor</fullName>
    </submittedName>
</protein>
<evidence type="ECO:0000256" key="2">
    <source>
        <dbReference type="ARBA" id="ARBA00023012"/>
    </source>
</evidence>
<dbReference type="CDD" id="cd00383">
    <property type="entry name" value="trans_reg_C"/>
    <property type="match status" value="1"/>
</dbReference>
<organism evidence="10 11">
    <name type="scientific">candidate division WWE3 bacterium</name>
    <dbReference type="NCBI Taxonomy" id="2053526"/>
    <lineage>
        <taxon>Bacteria</taxon>
        <taxon>Katanobacteria</taxon>
    </lineage>
</organism>
<evidence type="ECO:0000256" key="1">
    <source>
        <dbReference type="ARBA" id="ARBA00022553"/>
    </source>
</evidence>
<reference evidence="10" key="1">
    <citation type="submission" date="2020-04" db="EMBL/GenBank/DDBJ databases">
        <authorList>
            <person name="Zhang T."/>
        </authorList>
    </citation>
    <scope>NUCLEOTIDE SEQUENCE</scope>
    <source>
        <strain evidence="10">HKST-UBA02</strain>
    </source>
</reference>
<keyword evidence="1 6" id="KW-0597">Phosphoprotein</keyword>
<reference evidence="10" key="2">
    <citation type="journal article" date="2021" name="Microbiome">
        <title>Successional dynamics and alternative stable states in a saline activated sludge microbial community over 9 years.</title>
        <authorList>
            <person name="Wang Y."/>
            <person name="Ye J."/>
            <person name="Ju F."/>
            <person name="Liu L."/>
            <person name="Boyd J.A."/>
            <person name="Deng Y."/>
            <person name="Parks D.H."/>
            <person name="Jiang X."/>
            <person name="Yin X."/>
            <person name="Woodcroft B.J."/>
            <person name="Tyson G.W."/>
            <person name="Hugenholtz P."/>
            <person name="Polz M.F."/>
            <person name="Zhang T."/>
        </authorList>
    </citation>
    <scope>NUCLEOTIDE SEQUENCE</scope>
    <source>
        <strain evidence="10">HKST-UBA02</strain>
    </source>
</reference>
<dbReference type="PROSITE" id="PS50110">
    <property type="entry name" value="RESPONSE_REGULATORY"/>
    <property type="match status" value="1"/>
</dbReference>
<dbReference type="FunFam" id="3.40.50.2300:FF:000001">
    <property type="entry name" value="DNA-binding response regulator PhoB"/>
    <property type="match status" value="1"/>
</dbReference>
<feature type="domain" description="Response regulatory" evidence="8">
    <location>
        <begin position="4"/>
        <end position="118"/>
    </location>
</feature>
<keyword evidence="4 7" id="KW-0238">DNA-binding</keyword>
<dbReference type="FunFam" id="1.10.10.10:FF:000005">
    <property type="entry name" value="Two-component system response regulator"/>
    <property type="match status" value="1"/>
</dbReference>
<dbReference type="SMART" id="SM00448">
    <property type="entry name" value="REC"/>
    <property type="match status" value="1"/>
</dbReference>
<evidence type="ECO:0000313" key="10">
    <source>
        <dbReference type="EMBL" id="MCA9397263.1"/>
    </source>
</evidence>
<dbReference type="GO" id="GO:0000976">
    <property type="term" value="F:transcription cis-regulatory region binding"/>
    <property type="evidence" value="ECO:0007669"/>
    <property type="project" value="TreeGrafter"/>
</dbReference>
<dbReference type="InterPro" id="IPR039420">
    <property type="entry name" value="WalR-like"/>
</dbReference>
<comment type="caution">
    <text evidence="10">The sequence shown here is derived from an EMBL/GenBank/DDBJ whole genome shotgun (WGS) entry which is preliminary data.</text>
</comment>
<gene>
    <name evidence="10" type="ORF">KC573_00380</name>
</gene>
<sequence>MNKTILIVEDDKDLREGLSEIIQSNGYVVVEANDGPQALKKITTIEPDLVILDLGLPTLSGEAVCKEAKKNWPHIPIIILTAKGTTQDMVKGLNLGADDYIAKPFETDELLARMSARLRTEGNNSQLQVADLIVDTDTFTVSRGNNEISMTPQEFKLLEYLIINKGKVLQRDMILNRVWQYAPDVESRVVDVYIGYLRKKIDAGREDNKLIKTVRGFGYKIEDPS</sequence>
<dbReference type="GO" id="GO:0000156">
    <property type="term" value="F:phosphorelay response regulator activity"/>
    <property type="evidence" value="ECO:0007669"/>
    <property type="project" value="TreeGrafter"/>
</dbReference>
<dbReference type="Gene3D" id="1.10.10.10">
    <property type="entry name" value="Winged helix-like DNA-binding domain superfamily/Winged helix DNA-binding domain"/>
    <property type="match status" value="1"/>
</dbReference>
<dbReference type="InterPro" id="IPR001789">
    <property type="entry name" value="Sig_transdc_resp-reg_receiver"/>
</dbReference>
<dbReference type="GO" id="GO:0032993">
    <property type="term" value="C:protein-DNA complex"/>
    <property type="evidence" value="ECO:0007669"/>
    <property type="project" value="TreeGrafter"/>
</dbReference>
<dbReference type="GO" id="GO:0006355">
    <property type="term" value="P:regulation of DNA-templated transcription"/>
    <property type="evidence" value="ECO:0007669"/>
    <property type="project" value="InterPro"/>
</dbReference>
<evidence type="ECO:0000259" key="8">
    <source>
        <dbReference type="PROSITE" id="PS50110"/>
    </source>
</evidence>
<dbReference type="PROSITE" id="PS51755">
    <property type="entry name" value="OMPR_PHOB"/>
    <property type="match status" value="1"/>
</dbReference>
<evidence type="ECO:0000256" key="7">
    <source>
        <dbReference type="PROSITE-ProRule" id="PRU01091"/>
    </source>
</evidence>
<evidence type="ECO:0000259" key="9">
    <source>
        <dbReference type="PROSITE" id="PS51755"/>
    </source>
</evidence>
<dbReference type="InterPro" id="IPR001867">
    <property type="entry name" value="OmpR/PhoB-type_DNA-bd"/>
</dbReference>
<keyword evidence="2" id="KW-0902">Two-component regulatory system</keyword>
<dbReference type="GO" id="GO:0005829">
    <property type="term" value="C:cytosol"/>
    <property type="evidence" value="ECO:0007669"/>
    <property type="project" value="TreeGrafter"/>
</dbReference>
<keyword evidence="5" id="KW-0804">Transcription</keyword>
<dbReference type="InterPro" id="IPR036388">
    <property type="entry name" value="WH-like_DNA-bd_sf"/>
</dbReference>
<dbReference type="SUPFAM" id="SSF52172">
    <property type="entry name" value="CheY-like"/>
    <property type="match status" value="1"/>
</dbReference>